<gene>
    <name evidence="3" type="ORF">OTU49_016044</name>
</gene>
<feature type="region of interest" description="Disordered" evidence="1">
    <location>
        <begin position="349"/>
        <end position="413"/>
    </location>
</feature>
<protein>
    <submittedName>
        <fullName evidence="3">Uncharacterized protein</fullName>
    </submittedName>
</protein>
<evidence type="ECO:0000256" key="2">
    <source>
        <dbReference type="SAM" id="SignalP"/>
    </source>
</evidence>
<evidence type="ECO:0000313" key="4">
    <source>
        <dbReference type="Proteomes" id="UP001445076"/>
    </source>
</evidence>
<feature type="signal peptide" evidence="2">
    <location>
        <begin position="1"/>
        <end position="38"/>
    </location>
</feature>
<proteinExistence type="predicted"/>
<comment type="caution">
    <text evidence="3">The sequence shown here is derived from an EMBL/GenBank/DDBJ whole genome shotgun (WGS) entry which is preliminary data.</text>
</comment>
<feature type="compositionally biased region" description="Basic residues" evidence="1">
    <location>
        <begin position="354"/>
        <end position="364"/>
    </location>
</feature>
<evidence type="ECO:0000313" key="3">
    <source>
        <dbReference type="EMBL" id="KAK8748884.1"/>
    </source>
</evidence>
<dbReference type="AlphaFoldDB" id="A0AAW0Y7U1"/>
<keyword evidence="2" id="KW-0732">Signal</keyword>
<evidence type="ECO:0000256" key="1">
    <source>
        <dbReference type="SAM" id="MobiDB-lite"/>
    </source>
</evidence>
<feature type="compositionally biased region" description="Basic and acidic residues" evidence="1">
    <location>
        <begin position="393"/>
        <end position="403"/>
    </location>
</feature>
<sequence length="413" mass="45760">MGHVWRGGVPSGCANGECWVPRLVYIAALLLLVPAGQAASLSHEYHTTSNHDISVNEIEAFVKKLQYEAVNGVDNRVDGEAVSVNLNLLPDDVIAEDILDGLQEEFSSVDKELSDNSTKSVNSTTNGPQSRQLSLIFQGVYAPDARFNAFVDGVMINMVAEMKRKRMDPLYFRVYDRGIIEHVTTSEVRGSRQDESTTVSSVNSASKNGRQRGSAIGGGVIRGLTNVKRFGNAEVQIAGNLTLVRSHYVYGPLNIELVFQTDKGVKTINSTLTAVAAHAVTEVNDNSSKLIDFIIDSPAEYEVRLVGAKSERYHRISQSALLRLFKPTGRLERRLERVYVRARSRRIPDVVARNQRRNNRRNRNKNQQESSNTNNGDANINGQDNRKNNQRGSSKEGTQKENSGEPLEIPELP</sequence>
<feature type="compositionally biased region" description="Polar residues" evidence="1">
    <location>
        <begin position="196"/>
        <end position="208"/>
    </location>
</feature>
<keyword evidence="4" id="KW-1185">Reference proteome</keyword>
<feature type="region of interest" description="Disordered" evidence="1">
    <location>
        <begin position="186"/>
        <end position="211"/>
    </location>
</feature>
<dbReference type="EMBL" id="JARKIK010000011">
    <property type="protein sequence ID" value="KAK8748884.1"/>
    <property type="molecule type" value="Genomic_DNA"/>
</dbReference>
<feature type="chain" id="PRO_5043620587" evidence="2">
    <location>
        <begin position="39"/>
        <end position="413"/>
    </location>
</feature>
<organism evidence="3 4">
    <name type="scientific">Cherax quadricarinatus</name>
    <name type="common">Australian red claw crayfish</name>
    <dbReference type="NCBI Taxonomy" id="27406"/>
    <lineage>
        <taxon>Eukaryota</taxon>
        <taxon>Metazoa</taxon>
        <taxon>Ecdysozoa</taxon>
        <taxon>Arthropoda</taxon>
        <taxon>Crustacea</taxon>
        <taxon>Multicrustacea</taxon>
        <taxon>Malacostraca</taxon>
        <taxon>Eumalacostraca</taxon>
        <taxon>Eucarida</taxon>
        <taxon>Decapoda</taxon>
        <taxon>Pleocyemata</taxon>
        <taxon>Astacidea</taxon>
        <taxon>Parastacoidea</taxon>
        <taxon>Parastacidae</taxon>
        <taxon>Cherax</taxon>
    </lineage>
</organism>
<reference evidence="3 4" key="1">
    <citation type="journal article" date="2024" name="BMC Genomics">
        <title>Genome assembly of redclaw crayfish (Cherax quadricarinatus) provides insights into its immune adaptation and hypoxia tolerance.</title>
        <authorList>
            <person name="Liu Z."/>
            <person name="Zheng J."/>
            <person name="Li H."/>
            <person name="Fang K."/>
            <person name="Wang S."/>
            <person name="He J."/>
            <person name="Zhou D."/>
            <person name="Weng S."/>
            <person name="Chi M."/>
            <person name="Gu Z."/>
            <person name="He J."/>
            <person name="Li F."/>
            <person name="Wang M."/>
        </authorList>
    </citation>
    <scope>NUCLEOTIDE SEQUENCE [LARGE SCALE GENOMIC DNA]</scope>
    <source>
        <strain evidence="3">ZL_2023a</strain>
    </source>
</reference>
<accession>A0AAW0Y7U1</accession>
<dbReference type="Proteomes" id="UP001445076">
    <property type="component" value="Unassembled WGS sequence"/>
</dbReference>
<name>A0AAW0Y7U1_CHEQU</name>
<feature type="compositionally biased region" description="Polar residues" evidence="1">
    <location>
        <begin position="369"/>
        <end position="383"/>
    </location>
</feature>